<accession>A0A6I1QAG7</accession>
<dbReference type="PANTHER" id="PTHR24166:SF48">
    <property type="entry name" value="PROTEIN VAPYRIN"/>
    <property type="match status" value="1"/>
</dbReference>
<comment type="caution">
    <text evidence="4">The sequence shown here is derived from an EMBL/GenBank/DDBJ whole genome shotgun (WGS) entry which is preliminary data.</text>
</comment>
<feature type="region of interest" description="Disordered" evidence="3">
    <location>
        <begin position="1"/>
        <end position="27"/>
    </location>
</feature>
<dbReference type="EMBL" id="JACHDD010000016">
    <property type="protein sequence ID" value="MBB5428898.1"/>
    <property type="molecule type" value="Genomic_DNA"/>
</dbReference>
<dbReference type="Proteomes" id="UP000592780">
    <property type="component" value="Unassembled WGS sequence"/>
</dbReference>
<dbReference type="Pfam" id="PF12796">
    <property type="entry name" value="Ank_2"/>
    <property type="match status" value="1"/>
</dbReference>
<sequence>MSLRTKTASRQTASLETPLLESPSHTHTDIANADADLHAPPCVAVAKWLDAHDFPDTQSRSIDGITPLMLAALHGEDYIVAALLESGARISALDDEGNHALWYACLGGAPGPILRLVGAGLALDHLNADDMTCLMQAAATGRIEVMWLLLSLGANDSLVAPDGRDALDMAADLGLQLLHAAHERRSPKLVSAGESPYYGPGTARGVFSDNVSR</sequence>
<dbReference type="InterPro" id="IPR036770">
    <property type="entry name" value="Ankyrin_rpt-contain_sf"/>
</dbReference>
<keyword evidence="2" id="KW-0040">ANK repeat</keyword>
<gene>
    <name evidence="4" type="ORF">HDG40_007093</name>
</gene>
<keyword evidence="1" id="KW-0677">Repeat</keyword>
<name>A0A6I1QAG7_PARAM</name>
<dbReference type="SMART" id="SM00248">
    <property type="entry name" value="ANK"/>
    <property type="match status" value="3"/>
</dbReference>
<dbReference type="InterPro" id="IPR050889">
    <property type="entry name" value="Dendritic_Spine_Reg/Scaffold"/>
</dbReference>
<dbReference type="PANTHER" id="PTHR24166">
    <property type="entry name" value="ROLLING PEBBLES, ISOFORM B"/>
    <property type="match status" value="1"/>
</dbReference>
<dbReference type="PROSITE" id="PS50088">
    <property type="entry name" value="ANK_REPEAT"/>
    <property type="match status" value="1"/>
</dbReference>
<dbReference type="Pfam" id="PF00023">
    <property type="entry name" value="Ank"/>
    <property type="match status" value="1"/>
</dbReference>
<dbReference type="RefSeq" id="WP_018435027.1">
    <property type="nucleotide sequence ID" value="NZ_JACHDD010000016.1"/>
</dbReference>
<protein>
    <submittedName>
        <fullName evidence="4">Ankyrin repeat protein</fullName>
    </submittedName>
</protein>
<feature type="compositionally biased region" description="Polar residues" evidence="3">
    <location>
        <begin position="1"/>
        <end position="15"/>
    </location>
</feature>
<evidence type="ECO:0000256" key="3">
    <source>
        <dbReference type="SAM" id="MobiDB-lite"/>
    </source>
</evidence>
<dbReference type="Gene3D" id="1.25.40.20">
    <property type="entry name" value="Ankyrin repeat-containing domain"/>
    <property type="match status" value="1"/>
</dbReference>
<evidence type="ECO:0000313" key="5">
    <source>
        <dbReference type="Proteomes" id="UP000592780"/>
    </source>
</evidence>
<reference evidence="4 5" key="1">
    <citation type="submission" date="2020-08" db="EMBL/GenBank/DDBJ databases">
        <title>Genomic Encyclopedia of Type Strains, Phase IV (KMG-V): Genome sequencing to study the core and pangenomes of soil and plant-associated prokaryotes.</title>
        <authorList>
            <person name="Whitman W."/>
        </authorList>
    </citation>
    <scope>NUCLEOTIDE SEQUENCE [LARGE SCALE GENOMIC DNA]</scope>
    <source>
        <strain evidence="4 5">JPY158</strain>
    </source>
</reference>
<dbReference type="PROSITE" id="PS50297">
    <property type="entry name" value="ANK_REP_REGION"/>
    <property type="match status" value="1"/>
</dbReference>
<dbReference type="InterPro" id="IPR002110">
    <property type="entry name" value="Ankyrin_rpt"/>
</dbReference>
<dbReference type="OrthoDB" id="9811849at2"/>
<keyword evidence="5" id="KW-1185">Reference proteome</keyword>
<evidence type="ECO:0000256" key="1">
    <source>
        <dbReference type="ARBA" id="ARBA00022737"/>
    </source>
</evidence>
<dbReference type="AlphaFoldDB" id="A0A6I1QAG7"/>
<organism evidence="4 5">
    <name type="scientific">Paraburkholderia atlantica</name>
    <dbReference type="NCBI Taxonomy" id="2654982"/>
    <lineage>
        <taxon>Bacteria</taxon>
        <taxon>Pseudomonadati</taxon>
        <taxon>Pseudomonadota</taxon>
        <taxon>Betaproteobacteria</taxon>
        <taxon>Burkholderiales</taxon>
        <taxon>Burkholderiaceae</taxon>
        <taxon>Paraburkholderia</taxon>
    </lineage>
</organism>
<evidence type="ECO:0000313" key="4">
    <source>
        <dbReference type="EMBL" id="MBB5428898.1"/>
    </source>
</evidence>
<evidence type="ECO:0000256" key="2">
    <source>
        <dbReference type="ARBA" id="ARBA00023043"/>
    </source>
</evidence>
<dbReference type="SUPFAM" id="SSF48403">
    <property type="entry name" value="Ankyrin repeat"/>
    <property type="match status" value="1"/>
</dbReference>
<proteinExistence type="predicted"/>